<dbReference type="GO" id="GO:0080188">
    <property type="term" value="P:gene silencing by siRNA-directed DNA methylation"/>
    <property type="evidence" value="ECO:0007669"/>
    <property type="project" value="InterPro"/>
</dbReference>
<sequence>MIGGVMIFLLKHKKFWIQITGIKRMGEAATGPFEDACLHSFSEDYEEKSTRICSLLQHDVTNPMWHPFKKEFVDGKFKYFLILIFIYELFSPCHSCYYRLSVDAPKAAYKAVADALMELNDCNPSARYLIPELWSLNDGRKASLQEAIKCVIIELKTYKSLERKR</sequence>
<dbReference type="EMBL" id="JAAWWB010000015">
    <property type="protein sequence ID" value="KAG6765362.1"/>
    <property type="molecule type" value="Genomic_DNA"/>
</dbReference>
<dbReference type="Proteomes" id="UP000886885">
    <property type="component" value="Chromosome 8A"/>
</dbReference>
<dbReference type="InterPro" id="IPR045177">
    <property type="entry name" value="FDM1-5/IDN2"/>
</dbReference>
<evidence type="ECO:0000259" key="1">
    <source>
        <dbReference type="Pfam" id="PF03469"/>
    </source>
</evidence>
<accession>A0A8X7ZD48</accession>
<dbReference type="InterPro" id="IPR005379">
    <property type="entry name" value="FDM1-5/IDN2_XH"/>
</dbReference>
<dbReference type="OrthoDB" id="1892195at2759"/>
<reference evidence="2" key="1">
    <citation type="journal article" date="2020" name="bioRxiv">
        <title>Hybrid origin of Populus tomentosa Carr. identified through genome sequencing and phylogenomic analysis.</title>
        <authorList>
            <person name="An X."/>
            <person name="Gao K."/>
            <person name="Chen Z."/>
            <person name="Li J."/>
            <person name="Yang X."/>
            <person name="Yang X."/>
            <person name="Zhou J."/>
            <person name="Guo T."/>
            <person name="Zhao T."/>
            <person name="Huang S."/>
            <person name="Miao D."/>
            <person name="Khan W.U."/>
            <person name="Rao P."/>
            <person name="Ye M."/>
            <person name="Lei B."/>
            <person name="Liao W."/>
            <person name="Wang J."/>
            <person name="Ji L."/>
            <person name="Li Y."/>
            <person name="Guo B."/>
            <person name="Mustafa N.S."/>
            <person name="Li S."/>
            <person name="Yun Q."/>
            <person name="Keller S.R."/>
            <person name="Mao J."/>
            <person name="Zhang R."/>
            <person name="Strauss S.H."/>
        </authorList>
    </citation>
    <scope>NUCLEOTIDE SEQUENCE</scope>
    <source>
        <strain evidence="2">GM15</strain>
        <tissue evidence="2">Leaf</tissue>
    </source>
</reference>
<dbReference type="PANTHER" id="PTHR21596:SF82">
    <property type="entry name" value="FACTOR OF DNA METHYLATION 5-LIKE"/>
    <property type="match status" value="1"/>
</dbReference>
<protein>
    <recommendedName>
        <fullName evidence="1">Factor of DNA methylation 1-5/IDN2 domain-containing protein</fullName>
    </recommendedName>
</protein>
<keyword evidence="3" id="KW-1185">Reference proteome</keyword>
<organism evidence="2 3">
    <name type="scientific">Populus tomentosa</name>
    <name type="common">Chinese white poplar</name>
    <dbReference type="NCBI Taxonomy" id="118781"/>
    <lineage>
        <taxon>Eukaryota</taxon>
        <taxon>Viridiplantae</taxon>
        <taxon>Streptophyta</taxon>
        <taxon>Embryophyta</taxon>
        <taxon>Tracheophyta</taxon>
        <taxon>Spermatophyta</taxon>
        <taxon>Magnoliopsida</taxon>
        <taxon>eudicotyledons</taxon>
        <taxon>Gunneridae</taxon>
        <taxon>Pentapetalae</taxon>
        <taxon>rosids</taxon>
        <taxon>fabids</taxon>
        <taxon>Malpighiales</taxon>
        <taxon>Salicaceae</taxon>
        <taxon>Saliceae</taxon>
        <taxon>Populus</taxon>
    </lineage>
</organism>
<gene>
    <name evidence="2" type="ORF">POTOM_029399</name>
</gene>
<evidence type="ECO:0000313" key="2">
    <source>
        <dbReference type="EMBL" id="KAG6765362.1"/>
    </source>
</evidence>
<dbReference type="Pfam" id="PF03469">
    <property type="entry name" value="XH"/>
    <property type="match status" value="1"/>
</dbReference>
<proteinExistence type="predicted"/>
<comment type="caution">
    <text evidence="2">The sequence shown here is derived from an EMBL/GenBank/DDBJ whole genome shotgun (WGS) entry which is preliminary data.</text>
</comment>
<name>A0A8X7ZD48_POPTO</name>
<dbReference type="AlphaFoldDB" id="A0A8X7ZD48"/>
<evidence type="ECO:0000313" key="3">
    <source>
        <dbReference type="Proteomes" id="UP000886885"/>
    </source>
</evidence>
<dbReference type="PANTHER" id="PTHR21596">
    <property type="entry name" value="RIBONUCLEASE P SUBUNIT P38"/>
    <property type="match status" value="1"/>
</dbReference>
<feature type="domain" description="Factor of DNA methylation 1-5/IDN2" evidence="1">
    <location>
        <begin position="23"/>
        <end position="159"/>
    </location>
</feature>